<protein>
    <submittedName>
        <fullName evidence="1">Uncharacterized protein</fullName>
    </submittedName>
</protein>
<dbReference type="Proteomes" id="UP000010472">
    <property type="component" value="Chromosome"/>
</dbReference>
<dbReference type="KEGG" id="cep:Cri9333_4211"/>
<evidence type="ECO:0000313" key="2">
    <source>
        <dbReference type="Proteomes" id="UP000010472"/>
    </source>
</evidence>
<dbReference type="OrthoDB" id="581614at2"/>
<organism evidence="1 2">
    <name type="scientific">Crinalium epipsammum PCC 9333</name>
    <dbReference type="NCBI Taxonomy" id="1173022"/>
    <lineage>
        <taxon>Bacteria</taxon>
        <taxon>Bacillati</taxon>
        <taxon>Cyanobacteriota</taxon>
        <taxon>Cyanophyceae</taxon>
        <taxon>Gomontiellales</taxon>
        <taxon>Gomontiellaceae</taxon>
        <taxon>Crinalium</taxon>
    </lineage>
</organism>
<gene>
    <name evidence="1" type="ORF">Cri9333_4211</name>
</gene>
<dbReference type="HOGENOM" id="CLU_996452_0_0_3"/>
<name>K9W5G8_9CYAN</name>
<proteinExistence type="predicted"/>
<dbReference type="PATRIC" id="fig|1173022.3.peg.4552"/>
<dbReference type="eggNOG" id="ENOG5033S8F">
    <property type="taxonomic scope" value="Bacteria"/>
</dbReference>
<dbReference type="EMBL" id="CP003620">
    <property type="protein sequence ID" value="AFZ15002.1"/>
    <property type="molecule type" value="Genomic_DNA"/>
</dbReference>
<reference evidence="1 2" key="1">
    <citation type="submission" date="2012-06" db="EMBL/GenBank/DDBJ databases">
        <title>Finished chromosome of genome of Crinalium epipsammum PCC 9333.</title>
        <authorList>
            <consortium name="US DOE Joint Genome Institute"/>
            <person name="Gugger M."/>
            <person name="Coursin T."/>
            <person name="Rippka R."/>
            <person name="Tandeau De Marsac N."/>
            <person name="Huntemann M."/>
            <person name="Wei C.-L."/>
            <person name="Han J."/>
            <person name="Detter J.C."/>
            <person name="Han C."/>
            <person name="Tapia R."/>
            <person name="Davenport K."/>
            <person name="Daligault H."/>
            <person name="Erkkila T."/>
            <person name="Gu W."/>
            <person name="Munk A.C.C."/>
            <person name="Teshima H."/>
            <person name="Xu Y."/>
            <person name="Chain P."/>
            <person name="Chen A."/>
            <person name="Krypides N."/>
            <person name="Mavromatis K."/>
            <person name="Markowitz V."/>
            <person name="Szeto E."/>
            <person name="Ivanova N."/>
            <person name="Mikhailova N."/>
            <person name="Ovchinnikova G."/>
            <person name="Pagani I."/>
            <person name="Pati A."/>
            <person name="Goodwin L."/>
            <person name="Peters L."/>
            <person name="Pitluck S."/>
            <person name="Woyke T."/>
            <person name="Kerfeld C."/>
        </authorList>
    </citation>
    <scope>NUCLEOTIDE SEQUENCE [LARGE SCALE GENOMIC DNA]</scope>
    <source>
        <strain evidence="1 2">PCC 9333</strain>
    </source>
</reference>
<evidence type="ECO:0000313" key="1">
    <source>
        <dbReference type="EMBL" id="AFZ15002.1"/>
    </source>
</evidence>
<dbReference type="RefSeq" id="WP_015205097.1">
    <property type="nucleotide sequence ID" value="NC_019753.1"/>
</dbReference>
<sequence length="279" mass="32489">MMFEFLILYRKEPDTNIHEVLSDTLTTVLQDNLNEFESEEVQQMIILSTERLGNQSVDESGNSSQNVLLGFSLDLPNETNEPQTVVYEFAKALIDNTNPISHIVKFEDSLLQANLAHWAEEIFALEMKLRRVLTLIYLYAYQDENPFDLLCEESTQPMVKERPKPEQMKAVLENQFFHLTFSQYVGLNQRPELKIADIVKNIKNTETYEVFRAELSRVPVEHEDDAVLLAGLKARMEAIEAMRNCVAHNRRPPRRVIENYENVQPLLNQLLDDYLNQWL</sequence>
<keyword evidence="2" id="KW-1185">Reference proteome</keyword>
<dbReference type="AlphaFoldDB" id="K9W5G8"/>
<accession>K9W5G8</accession>